<keyword evidence="1" id="KW-0472">Membrane</keyword>
<dbReference type="EMBL" id="LLXH01000409">
    <property type="protein sequence ID" value="PKC67178.1"/>
    <property type="molecule type" value="Genomic_DNA"/>
</dbReference>
<evidence type="ECO:0000256" key="1">
    <source>
        <dbReference type="SAM" id="Phobius"/>
    </source>
</evidence>
<keyword evidence="1" id="KW-0812">Transmembrane</keyword>
<reference evidence="2 3" key="2">
    <citation type="submission" date="2017-10" db="EMBL/GenBank/DDBJ databases">
        <title>Genome analyses suggest a sexual origin of heterokaryosis in a supposedly ancient asexual fungus.</title>
        <authorList>
            <person name="Corradi N."/>
            <person name="Sedzielewska K."/>
            <person name="Noel J."/>
            <person name="Charron P."/>
            <person name="Farinelli L."/>
            <person name="Marton T."/>
            <person name="Kruger M."/>
            <person name="Pelin A."/>
            <person name="Brachmann A."/>
            <person name="Corradi N."/>
        </authorList>
    </citation>
    <scope>NUCLEOTIDE SEQUENCE [LARGE SCALE GENOMIC DNA]</scope>
    <source>
        <strain evidence="2 3">A1</strain>
    </source>
</reference>
<dbReference type="Proteomes" id="UP000232688">
    <property type="component" value="Unassembled WGS sequence"/>
</dbReference>
<reference evidence="2 3" key="1">
    <citation type="submission" date="2017-10" db="EMBL/GenBank/DDBJ databases">
        <title>Extensive intraspecific genome diversity in a model arbuscular mycorrhizal fungus.</title>
        <authorList>
            <person name="Chen E.C.H."/>
            <person name="Morin E."/>
            <person name="Baudet D."/>
            <person name="Noel J."/>
            <person name="Ndikumana S."/>
            <person name="Charron P."/>
            <person name="St-Onge C."/>
            <person name="Giorgi J."/>
            <person name="Grigoriev I.V."/>
            <person name="Roux C."/>
            <person name="Martin F.M."/>
            <person name="Corradi N."/>
        </authorList>
    </citation>
    <scope>NUCLEOTIDE SEQUENCE [LARGE SCALE GENOMIC DNA]</scope>
    <source>
        <strain evidence="2 3">A1</strain>
    </source>
</reference>
<gene>
    <name evidence="2" type="ORF">RhiirA1_418433</name>
</gene>
<sequence>MVFLKNFFNFAYIYTIGFTSLFDSEIILIVLIIVDNNERDEILGLIFIFNS</sequence>
<dbReference type="AlphaFoldDB" id="A0A2N0RV74"/>
<evidence type="ECO:0000313" key="3">
    <source>
        <dbReference type="Proteomes" id="UP000232688"/>
    </source>
</evidence>
<protein>
    <submittedName>
        <fullName evidence="2">Uncharacterized protein</fullName>
    </submittedName>
</protein>
<accession>A0A2N0RV74</accession>
<dbReference type="VEuPathDB" id="FungiDB:RhiirA1_418433"/>
<keyword evidence="1" id="KW-1133">Transmembrane helix</keyword>
<feature type="transmembrane region" description="Helical" evidence="1">
    <location>
        <begin position="12"/>
        <end position="34"/>
    </location>
</feature>
<comment type="caution">
    <text evidence="2">The sequence shown here is derived from an EMBL/GenBank/DDBJ whole genome shotgun (WGS) entry which is preliminary data.</text>
</comment>
<evidence type="ECO:0000313" key="2">
    <source>
        <dbReference type="EMBL" id="PKC67178.1"/>
    </source>
</evidence>
<name>A0A2N0RV74_9GLOM</name>
<organism evidence="2 3">
    <name type="scientific">Rhizophagus irregularis</name>
    <dbReference type="NCBI Taxonomy" id="588596"/>
    <lineage>
        <taxon>Eukaryota</taxon>
        <taxon>Fungi</taxon>
        <taxon>Fungi incertae sedis</taxon>
        <taxon>Mucoromycota</taxon>
        <taxon>Glomeromycotina</taxon>
        <taxon>Glomeromycetes</taxon>
        <taxon>Glomerales</taxon>
        <taxon>Glomeraceae</taxon>
        <taxon>Rhizophagus</taxon>
    </lineage>
</organism>
<proteinExistence type="predicted"/>